<dbReference type="Gene3D" id="1.10.45.10">
    <property type="entry name" value="Vanillyl-alcohol Oxidase, Chain A, domain 4"/>
    <property type="match status" value="1"/>
</dbReference>
<evidence type="ECO:0000256" key="4">
    <source>
        <dbReference type="ARBA" id="ARBA00022827"/>
    </source>
</evidence>
<dbReference type="InterPro" id="IPR016167">
    <property type="entry name" value="FAD-bd_PCMH_sub1"/>
</dbReference>
<dbReference type="RefSeq" id="WP_264841632.1">
    <property type="nucleotide sequence ID" value="NZ_AP025628.1"/>
</dbReference>
<organism evidence="8 9">
    <name type="scientific">Caldinitratiruptor microaerophilus</name>
    <dbReference type="NCBI Taxonomy" id="671077"/>
    <lineage>
        <taxon>Bacteria</taxon>
        <taxon>Bacillati</taxon>
        <taxon>Bacillota</taxon>
        <taxon>Clostridia</taxon>
        <taxon>Eubacteriales</taxon>
        <taxon>Symbiobacteriaceae</taxon>
        <taxon>Caldinitratiruptor</taxon>
    </lineage>
</organism>
<dbReference type="InterPro" id="IPR016171">
    <property type="entry name" value="Vanillyl_alc_oxidase_C-sub2"/>
</dbReference>
<dbReference type="FunFam" id="3.30.70.2740:FF:000001">
    <property type="entry name" value="D-lactate dehydrogenase mitochondrial"/>
    <property type="match status" value="1"/>
</dbReference>
<evidence type="ECO:0000256" key="1">
    <source>
        <dbReference type="ARBA" id="ARBA00001974"/>
    </source>
</evidence>
<keyword evidence="9" id="KW-1185">Reference proteome</keyword>
<dbReference type="SUPFAM" id="SSF56176">
    <property type="entry name" value="FAD-binding/transporter-associated domain-like"/>
    <property type="match status" value="1"/>
</dbReference>
<dbReference type="EMBL" id="AP025628">
    <property type="protein sequence ID" value="BDG60949.1"/>
    <property type="molecule type" value="Genomic_DNA"/>
</dbReference>
<dbReference type="Gene3D" id="3.30.43.10">
    <property type="entry name" value="Uridine Diphospho-n-acetylenolpyruvylglucosamine Reductase, domain 2"/>
    <property type="match status" value="1"/>
</dbReference>
<dbReference type="Pfam" id="PF02913">
    <property type="entry name" value="FAD-oxidase_C"/>
    <property type="match status" value="1"/>
</dbReference>
<gene>
    <name evidence="8" type="primary">glcD-1</name>
    <name evidence="8" type="ORF">caldi_20390</name>
</gene>
<feature type="compositionally biased region" description="Low complexity" evidence="6">
    <location>
        <begin position="460"/>
        <end position="472"/>
    </location>
</feature>
<dbReference type="Pfam" id="PF01565">
    <property type="entry name" value="FAD_binding_4"/>
    <property type="match status" value="1"/>
</dbReference>
<dbReference type="KEGG" id="cmic:caldi_20390"/>
<comment type="similarity">
    <text evidence="2">Belongs to the FAD-binding oxidoreductase/transferase type 4 family.</text>
</comment>
<dbReference type="Gene3D" id="3.30.70.2190">
    <property type="match status" value="1"/>
</dbReference>
<dbReference type="PANTHER" id="PTHR42934">
    <property type="entry name" value="GLYCOLATE OXIDASE SUBUNIT GLCD"/>
    <property type="match status" value="1"/>
</dbReference>
<sequence length="483" mass="51384">MHARVIQALQSIVGPQYVLTEPQDLVCYSFDATWHTGRPDVVVLPAETRQVQEIVRLAAAERIPVTPRGAGTGLAGGAVPVRGGILLSLTRMRRIVDIDTRNLLAVVEPGVVTAELQRQVAREGLFYPPDPASAKVSTIGGNIATGAGGPRCFKYGVTRDYVLGLEVVLASGEVLRTGGKTVKNVTGYDLTRLLVGSEGTLGVITGATLRLIPQPETQRTLLGVFPRLADASAAVGDIVAKGIVPTTLELVDQTALRVVEDYLQAGLPVEAEAVLIIEVDGFAEAVDRQARRVAELCEAHGASAVRVAADAAQAAELWQARRAINPSLTRIRPIKVGEDVTVPPGEIPAFIRRFQYLRERYRDLPMVVYGHAGDGNLHPNVVMDPRRPEERARVEAWLADLARVALDLGGTLTGEHGIGLLKAPFLEWEVGPVGMEVMRAVKRALDPLNILNPGKMALDGPQATEAAPAAEPGPAPTGGGTRG</sequence>
<dbReference type="InterPro" id="IPR036318">
    <property type="entry name" value="FAD-bd_PCMH-like_sf"/>
</dbReference>
<reference evidence="8" key="1">
    <citation type="submission" date="2022-03" db="EMBL/GenBank/DDBJ databases">
        <title>Complete genome sequence of Caldinitratiruptor microaerophilus.</title>
        <authorList>
            <person name="Mukaiyama R."/>
            <person name="Nishiyama T."/>
            <person name="Ueda K."/>
        </authorList>
    </citation>
    <scope>NUCLEOTIDE SEQUENCE</scope>
    <source>
        <strain evidence="8">JCM 16183</strain>
    </source>
</reference>
<dbReference type="SUPFAM" id="SSF55103">
    <property type="entry name" value="FAD-linked oxidases, C-terminal domain"/>
    <property type="match status" value="1"/>
</dbReference>
<keyword evidence="3" id="KW-0285">Flavoprotein</keyword>
<feature type="domain" description="FAD-binding PCMH-type" evidence="7">
    <location>
        <begin position="35"/>
        <end position="214"/>
    </location>
</feature>
<accession>A0AA35GA54</accession>
<evidence type="ECO:0000313" key="8">
    <source>
        <dbReference type="EMBL" id="BDG60949.1"/>
    </source>
</evidence>
<dbReference type="InterPro" id="IPR016166">
    <property type="entry name" value="FAD-bd_PCMH"/>
</dbReference>
<dbReference type="InterPro" id="IPR016164">
    <property type="entry name" value="FAD-linked_Oxase-like_C"/>
</dbReference>
<dbReference type="Gene3D" id="3.30.70.2740">
    <property type="match status" value="1"/>
</dbReference>
<dbReference type="GO" id="GO:0071949">
    <property type="term" value="F:FAD binding"/>
    <property type="evidence" value="ECO:0007669"/>
    <property type="project" value="InterPro"/>
</dbReference>
<protein>
    <submittedName>
        <fullName evidence="8">FAD-binding protein</fullName>
    </submittedName>
</protein>
<name>A0AA35GA54_9FIRM</name>
<keyword evidence="4" id="KW-0274">FAD</keyword>
<evidence type="ECO:0000256" key="5">
    <source>
        <dbReference type="ARBA" id="ARBA00023002"/>
    </source>
</evidence>
<dbReference type="FunFam" id="1.10.45.10:FF:000001">
    <property type="entry name" value="D-lactate dehydrogenase mitochondrial"/>
    <property type="match status" value="1"/>
</dbReference>
<dbReference type="Gene3D" id="3.30.465.10">
    <property type="match status" value="1"/>
</dbReference>
<keyword evidence="5" id="KW-0560">Oxidoreductase</keyword>
<dbReference type="GO" id="GO:0016491">
    <property type="term" value="F:oxidoreductase activity"/>
    <property type="evidence" value="ECO:0007669"/>
    <property type="project" value="UniProtKB-KW"/>
</dbReference>
<dbReference type="PROSITE" id="PS51387">
    <property type="entry name" value="FAD_PCMH"/>
    <property type="match status" value="1"/>
</dbReference>
<evidence type="ECO:0000313" key="9">
    <source>
        <dbReference type="Proteomes" id="UP001163687"/>
    </source>
</evidence>
<dbReference type="InterPro" id="IPR004113">
    <property type="entry name" value="FAD-bd_oxidored_4_C"/>
</dbReference>
<comment type="cofactor">
    <cofactor evidence="1">
        <name>FAD</name>
        <dbReference type="ChEBI" id="CHEBI:57692"/>
    </cofactor>
</comment>
<dbReference type="AlphaFoldDB" id="A0AA35GA54"/>
<dbReference type="Proteomes" id="UP001163687">
    <property type="component" value="Chromosome"/>
</dbReference>
<proteinExistence type="inferred from homology"/>
<evidence type="ECO:0000259" key="7">
    <source>
        <dbReference type="PROSITE" id="PS51387"/>
    </source>
</evidence>
<dbReference type="PANTHER" id="PTHR42934:SF2">
    <property type="entry name" value="GLYCOLATE OXIDASE SUBUNIT GLCD"/>
    <property type="match status" value="1"/>
</dbReference>
<dbReference type="InterPro" id="IPR016169">
    <property type="entry name" value="FAD-bd_PCMH_sub2"/>
</dbReference>
<evidence type="ECO:0000256" key="3">
    <source>
        <dbReference type="ARBA" id="ARBA00022630"/>
    </source>
</evidence>
<feature type="region of interest" description="Disordered" evidence="6">
    <location>
        <begin position="456"/>
        <end position="483"/>
    </location>
</feature>
<dbReference type="InterPro" id="IPR051914">
    <property type="entry name" value="FAD-linked_OxidoTrans_Type4"/>
</dbReference>
<dbReference type="InterPro" id="IPR006094">
    <property type="entry name" value="Oxid_FAD_bind_N"/>
</dbReference>
<evidence type="ECO:0000256" key="6">
    <source>
        <dbReference type="SAM" id="MobiDB-lite"/>
    </source>
</evidence>
<evidence type="ECO:0000256" key="2">
    <source>
        <dbReference type="ARBA" id="ARBA00008000"/>
    </source>
</evidence>